<accession>J3MZJ4</accession>
<evidence type="ECO:0000256" key="1">
    <source>
        <dbReference type="SAM" id="MobiDB-lite"/>
    </source>
</evidence>
<reference evidence="2" key="1">
    <citation type="journal article" date="2013" name="Nat. Commun.">
        <title>Whole-genome sequencing of Oryza brachyantha reveals mechanisms underlying Oryza genome evolution.</title>
        <authorList>
            <person name="Chen J."/>
            <person name="Huang Q."/>
            <person name="Gao D."/>
            <person name="Wang J."/>
            <person name="Lang Y."/>
            <person name="Liu T."/>
            <person name="Li B."/>
            <person name="Bai Z."/>
            <person name="Luis Goicoechea J."/>
            <person name="Liang C."/>
            <person name="Chen C."/>
            <person name="Zhang W."/>
            <person name="Sun S."/>
            <person name="Liao Y."/>
            <person name="Zhang X."/>
            <person name="Yang L."/>
            <person name="Song C."/>
            <person name="Wang M."/>
            <person name="Shi J."/>
            <person name="Liu G."/>
            <person name="Liu J."/>
            <person name="Zhou H."/>
            <person name="Zhou W."/>
            <person name="Yu Q."/>
            <person name="An N."/>
            <person name="Chen Y."/>
            <person name="Cai Q."/>
            <person name="Wang B."/>
            <person name="Liu B."/>
            <person name="Min J."/>
            <person name="Huang Y."/>
            <person name="Wu H."/>
            <person name="Li Z."/>
            <person name="Zhang Y."/>
            <person name="Yin Y."/>
            <person name="Song W."/>
            <person name="Jiang J."/>
            <person name="Jackson S.A."/>
            <person name="Wing R.A."/>
            <person name="Wang J."/>
            <person name="Chen M."/>
        </authorList>
    </citation>
    <scope>NUCLEOTIDE SEQUENCE [LARGE SCALE GENOMIC DNA]</scope>
    <source>
        <strain evidence="2">cv. IRGC 101232</strain>
    </source>
</reference>
<feature type="region of interest" description="Disordered" evidence="1">
    <location>
        <begin position="88"/>
        <end position="140"/>
    </location>
</feature>
<dbReference type="AlphaFoldDB" id="J3MZJ4"/>
<dbReference type="Gramene" id="OB09G24230.1">
    <property type="protein sequence ID" value="OB09G24230.1"/>
    <property type="gene ID" value="OB09G24230"/>
</dbReference>
<dbReference type="EnsemblPlants" id="OB09G24230.1">
    <property type="protein sequence ID" value="OB09G24230.1"/>
    <property type="gene ID" value="OB09G24230"/>
</dbReference>
<reference evidence="2" key="2">
    <citation type="submission" date="2013-04" db="UniProtKB">
        <authorList>
            <consortium name="EnsemblPlants"/>
        </authorList>
    </citation>
    <scope>IDENTIFICATION</scope>
</reference>
<keyword evidence="3" id="KW-1185">Reference proteome</keyword>
<proteinExistence type="predicted"/>
<organism evidence="2">
    <name type="scientific">Oryza brachyantha</name>
    <name type="common">malo sina</name>
    <dbReference type="NCBI Taxonomy" id="4533"/>
    <lineage>
        <taxon>Eukaryota</taxon>
        <taxon>Viridiplantae</taxon>
        <taxon>Streptophyta</taxon>
        <taxon>Embryophyta</taxon>
        <taxon>Tracheophyta</taxon>
        <taxon>Spermatophyta</taxon>
        <taxon>Magnoliopsida</taxon>
        <taxon>Liliopsida</taxon>
        <taxon>Poales</taxon>
        <taxon>Poaceae</taxon>
        <taxon>BOP clade</taxon>
        <taxon>Oryzoideae</taxon>
        <taxon>Oryzeae</taxon>
        <taxon>Oryzinae</taxon>
        <taxon>Oryza</taxon>
    </lineage>
</organism>
<protein>
    <submittedName>
        <fullName evidence="2">Uncharacterized protein</fullName>
    </submittedName>
</protein>
<name>J3MZJ4_ORYBR</name>
<dbReference type="HOGENOM" id="CLU_1838238_0_0_1"/>
<evidence type="ECO:0000313" key="2">
    <source>
        <dbReference type="EnsemblPlants" id="OB09G24230.1"/>
    </source>
</evidence>
<evidence type="ECO:0000313" key="3">
    <source>
        <dbReference type="Proteomes" id="UP000006038"/>
    </source>
</evidence>
<sequence length="140" mass="14939">MAMADADFSVHFSSPQTQVLHEVRPPTGPARARLAATAPEDAFEEYLVERGVIEAPVDAVPWRGVGGSEEAGIVVMAGPVRDRAKLEAAEARERRKNRMEKRKAAAAARAQQPPPPSDAPGSSGGQNKKRGCDGKKKEQA</sequence>
<dbReference type="Proteomes" id="UP000006038">
    <property type="component" value="Chromosome 9"/>
</dbReference>
<feature type="compositionally biased region" description="Basic and acidic residues" evidence="1">
    <location>
        <begin position="130"/>
        <end position="140"/>
    </location>
</feature>